<evidence type="ECO:0000313" key="1">
    <source>
        <dbReference type="EMBL" id="MSB19282.1"/>
    </source>
</evidence>
<reference evidence="1 2" key="1">
    <citation type="journal article" date="2019" name="Nat. Med.">
        <title>A library of human gut bacterial isolates paired with longitudinal multiomics data enables mechanistic microbiome research.</title>
        <authorList>
            <person name="Poyet M."/>
            <person name="Groussin M."/>
            <person name="Gibbons S.M."/>
            <person name="Avila-Pacheco J."/>
            <person name="Jiang X."/>
            <person name="Kearney S.M."/>
            <person name="Perrotta A.R."/>
            <person name="Berdy B."/>
            <person name="Zhao S."/>
            <person name="Lieberman T.D."/>
            <person name="Swanson P.K."/>
            <person name="Smith M."/>
            <person name="Roesemann S."/>
            <person name="Alexander J.E."/>
            <person name="Rich S.A."/>
            <person name="Livny J."/>
            <person name="Vlamakis H."/>
            <person name="Clish C."/>
            <person name="Bullock K."/>
            <person name="Deik A."/>
            <person name="Scott J."/>
            <person name="Pierce K.A."/>
            <person name="Xavier R.J."/>
            <person name="Alm E.J."/>
        </authorList>
    </citation>
    <scope>NUCLEOTIDE SEQUENCE [LARGE SCALE GENOMIC DNA]</scope>
    <source>
        <strain evidence="1 2">BIOML-A2</strain>
    </source>
</reference>
<dbReference type="EMBL" id="WKPR01000005">
    <property type="protein sequence ID" value="MSB19282.1"/>
    <property type="molecule type" value="Genomic_DNA"/>
</dbReference>
<proteinExistence type="predicted"/>
<comment type="caution">
    <text evidence="1">The sequence shown here is derived from an EMBL/GenBank/DDBJ whole genome shotgun (WGS) entry which is preliminary data.</text>
</comment>
<protein>
    <submittedName>
        <fullName evidence="1">Uncharacterized protein</fullName>
    </submittedName>
</protein>
<gene>
    <name evidence="1" type="ORF">GKE97_07095</name>
</gene>
<name>A0A6I2R7L7_FLAPL</name>
<organism evidence="1 2">
    <name type="scientific">Flavonifractor plautii</name>
    <name type="common">Fusobacterium plautii</name>
    <dbReference type="NCBI Taxonomy" id="292800"/>
    <lineage>
        <taxon>Bacteria</taxon>
        <taxon>Bacillati</taxon>
        <taxon>Bacillota</taxon>
        <taxon>Clostridia</taxon>
        <taxon>Eubacteriales</taxon>
        <taxon>Oscillospiraceae</taxon>
        <taxon>Flavonifractor</taxon>
    </lineage>
</organism>
<dbReference type="RefSeq" id="WP_009325108.1">
    <property type="nucleotide sequence ID" value="NZ_WKPR01000005.1"/>
</dbReference>
<dbReference type="Proteomes" id="UP000434475">
    <property type="component" value="Unassembled WGS sequence"/>
</dbReference>
<dbReference type="AlphaFoldDB" id="A0A6I2R7L7"/>
<sequence>MAVNKVVYNRRTLIDLTADTVSKETLKKGFTAHQADGTMITGEFIGDDYDEIDRILTAGLTDGYKHFSDDGTIISTIDSQGRTLVKTFSNDFLTCITVLTDPDGNELGRTVRSFSDNSSTIITTDSKGQKLVKKFSNNMLNMEAVLTDAAGKELARLTKVFSADGKDITSTVVYGK</sequence>
<accession>A0A6I2R7L7</accession>
<evidence type="ECO:0000313" key="2">
    <source>
        <dbReference type="Proteomes" id="UP000434475"/>
    </source>
</evidence>